<dbReference type="PROSITE" id="PS50181">
    <property type="entry name" value="FBOX"/>
    <property type="match status" value="1"/>
</dbReference>
<proteinExistence type="predicted"/>
<protein>
    <recommendedName>
        <fullName evidence="1">F-box domain-containing protein</fullName>
    </recommendedName>
</protein>
<evidence type="ECO:0000313" key="2">
    <source>
        <dbReference type="EMBL" id="CAF4590044.1"/>
    </source>
</evidence>
<dbReference type="AlphaFoldDB" id="A0A821BMV7"/>
<dbReference type="EMBL" id="CAJOBS010000499">
    <property type="protein sequence ID" value="CAF4590044.1"/>
    <property type="molecule type" value="Genomic_DNA"/>
</dbReference>
<evidence type="ECO:0000313" key="3">
    <source>
        <dbReference type="Proteomes" id="UP000663838"/>
    </source>
</evidence>
<organism evidence="2 3">
    <name type="scientific">Rotaria socialis</name>
    <dbReference type="NCBI Taxonomy" id="392032"/>
    <lineage>
        <taxon>Eukaryota</taxon>
        <taxon>Metazoa</taxon>
        <taxon>Spiralia</taxon>
        <taxon>Gnathifera</taxon>
        <taxon>Rotifera</taxon>
        <taxon>Eurotatoria</taxon>
        <taxon>Bdelloidea</taxon>
        <taxon>Philodinida</taxon>
        <taxon>Philodinidae</taxon>
        <taxon>Rotaria</taxon>
    </lineage>
</organism>
<accession>A0A821BMV7</accession>
<name>A0A821BMV7_9BILA</name>
<feature type="domain" description="F-box" evidence="1">
    <location>
        <begin position="5"/>
        <end position="55"/>
    </location>
</feature>
<gene>
    <name evidence="2" type="ORF">TOA249_LOCUS9874</name>
</gene>
<comment type="caution">
    <text evidence="2">The sequence shown here is derived from an EMBL/GenBank/DDBJ whole genome shotgun (WGS) entry which is preliminary data.</text>
</comment>
<evidence type="ECO:0000259" key="1">
    <source>
        <dbReference type="PROSITE" id="PS50181"/>
    </source>
</evidence>
<reference evidence="2" key="1">
    <citation type="submission" date="2021-02" db="EMBL/GenBank/DDBJ databases">
        <authorList>
            <person name="Nowell W R."/>
        </authorList>
    </citation>
    <scope>NUCLEOTIDE SEQUENCE</scope>
</reference>
<dbReference type="Proteomes" id="UP000663838">
    <property type="component" value="Unassembled WGS sequence"/>
</dbReference>
<dbReference type="InterPro" id="IPR001810">
    <property type="entry name" value="F-box_dom"/>
</dbReference>
<sequence length="441" mass="50417">MNRSCVQLRDLPDKLLIFIFKQINNVEVLYSLFGVNERFDSILQDSICTKHFNFLKCSSRKFLSIFSSDIIFHRFCVEILPAIREKIQWHDVDSSSMKQILCAADYPNSLGLGLFNIEEETIRSLFIVSTSEFNEKPSIFTALNEINDDDSLNGSDVKQSITRCSDDSNNTACRLLTLVDIHQALNTIEIRQQLSRKRANSSDRDISAMSSEQTTQSTCEYNCCRLVHSDKSSRLLLPLARRGRAHHIPSRSTSLLCKNCVKIKQEQQNSILQKYQQIDNDNDDDDHEKESMNIFDSITNTDKPMEQENKHQMITRDIPHEIEFSLINDDEKNNTDNSEYESARMLIWKINTSNNHNQTNAIDASYDTGSLTNNEKKKLLQEAIRKLHIVLSNRSTSPSTTTTTATTTTTTIPDTDLDEIEFTYRALQTTVNILSSSLESL</sequence>